<evidence type="ECO:0000256" key="1">
    <source>
        <dbReference type="SAM" id="Phobius"/>
    </source>
</evidence>
<keyword evidence="1" id="KW-1133">Transmembrane helix</keyword>
<sequence>MVKDRQHTSGTSWHRPSITVIDNSLLLILKLYGVVAFAALALVPRHFLPAEDAVILFQYSRNLAEHGEITFLAGGPHVEGATDFGWMLLNALAIRCGIPPFWFCAIANVFSLLMLAVLLLRLANKRLSLSCIFAIAGSAALFPQIFAAASGFAVLPDALLLTTIVFFAMRQKVALASISALVFCLFRPDGVVFAIPLLICLVLEQEERGKSISVISALFFVPGLIYFFWRWHYFGEMFPLPFLVKSDTNRWFGLFVVHSIRTSLPFLVFVAIVLAPLKLARNVQKSWLAVVLIAVPTLFYWTMRLDQNVGSRFFYYLPLSAAIMIAVNWDSLQANRVLVFRTALVSWLLLFAMPLYRELRTFRDEQFQSVKEIAEALRHMPQHGTLITSEAGFLPYFSGWTTYDAWGLNTPEFAHRFFRSSDVKRLGADLIVLHPDRPESCVVLPDWEPNYVDRTWPHLTRNLVEGADETQYELWLTSYGSEFYRQRKQWNYGEGDRECWFVRKNSPLYAQITRILQEHQGIAPAEALLLEKVHGKAKR</sequence>
<keyword evidence="1" id="KW-0472">Membrane</keyword>
<feature type="transmembrane region" description="Helical" evidence="1">
    <location>
        <begin position="175"/>
        <end position="200"/>
    </location>
</feature>
<keyword evidence="3" id="KW-1185">Reference proteome</keyword>
<accession>A0A3R9NZU8</accession>
<feature type="transmembrane region" description="Helical" evidence="1">
    <location>
        <begin position="132"/>
        <end position="155"/>
    </location>
</feature>
<name>A0A3R9NZU8_9BACT</name>
<evidence type="ECO:0000313" key="3">
    <source>
        <dbReference type="Proteomes" id="UP000269669"/>
    </source>
</evidence>
<proteinExistence type="predicted"/>
<evidence type="ECO:0000313" key="2">
    <source>
        <dbReference type="EMBL" id="RSL18702.1"/>
    </source>
</evidence>
<dbReference type="AlphaFoldDB" id="A0A3R9NZU8"/>
<feature type="transmembrane region" description="Helical" evidence="1">
    <location>
        <begin position="286"/>
        <end position="301"/>
    </location>
</feature>
<evidence type="ECO:0008006" key="4">
    <source>
        <dbReference type="Google" id="ProtNLM"/>
    </source>
</evidence>
<feature type="transmembrane region" description="Helical" evidence="1">
    <location>
        <begin position="313"/>
        <end position="331"/>
    </location>
</feature>
<feature type="transmembrane region" description="Helical" evidence="1">
    <location>
        <begin position="212"/>
        <end position="231"/>
    </location>
</feature>
<feature type="transmembrane region" description="Helical" evidence="1">
    <location>
        <begin position="20"/>
        <end position="43"/>
    </location>
</feature>
<reference evidence="2 3" key="1">
    <citation type="submission" date="2018-12" db="EMBL/GenBank/DDBJ databases">
        <title>Sequencing of bacterial isolates from soil warming experiment in Harvard Forest, Massachusetts, USA.</title>
        <authorList>
            <person name="Deangelis K."/>
        </authorList>
    </citation>
    <scope>NUCLEOTIDE SEQUENCE [LARGE SCALE GENOMIC DNA]</scope>
    <source>
        <strain evidence="2 3">EB153</strain>
    </source>
</reference>
<dbReference type="EMBL" id="RSDW01000001">
    <property type="protein sequence ID" value="RSL18702.1"/>
    <property type="molecule type" value="Genomic_DNA"/>
</dbReference>
<keyword evidence="1" id="KW-0812">Transmembrane</keyword>
<feature type="transmembrane region" description="Helical" evidence="1">
    <location>
        <begin position="338"/>
        <end position="356"/>
    </location>
</feature>
<feature type="transmembrane region" description="Helical" evidence="1">
    <location>
        <begin position="251"/>
        <end position="274"/>
    </location>
</feature>
<gene>
    <name evidence="2" type="ORF">EDE15_4301</name>
</gene>
<comment type="caution">
    <text evidence="2">The sequence shown here is derived from an EMBL/GenBank/DDBJ whole genome shotgun (WGS) entry which is preliminary data.</text>
</comment>
<feature type="transmembrane region" description="Helical" evidence="1">
    <location>
        <begin position="100"/>
        <end position="120"/>
    </location>
</feature>
<organism evidence="2 3">
    <name type="scientific">Edaphobacter aggregans</name>
    <dbReference type="NCBI Taxonomy" id="570835"/>
    <lineage>
        <taxon>Bacteria</taxon>
        <taxon>Pseudomonadati</taxon>
        <taxon>Acidobacteriota</taxon>
        <taxon>Terriglobia</taxon>
        <taxon>Terriglobales</taxon>
        <taxon>Acidobacteriaceae</taxon>
        <taxon>Edaphobacter</taxon>
    </lineage>
</organism>
<protein>
    <recommendedName>
        <fullName evidence="4">Glycosyltransferase RgtA/B/C/D-like domain-containing protein</fullName>
    </recommendedName>
</protein>
<dbReference type="Proteomes" id="UP000269669">
    <property type="component" value="Unassembled WGS sequence"/>
</dbReference>